<feature type="binding site" description="covalent" evidence="21">
    <location>
        <position position="70"/>
    </location>
    <ligand>
        <name>heme c</name>
        <dbReference type="ChEBI" id="CHEBI:61717"/>
        <label>1</label>
    </ligand>
</feature>
<dbReference type="GO" id="GO:0009055">
    <property type="term" value="F:electron transfer activity"/>
    <property type="evidence" value="ECO:0007669"/>
    <property type="project" value="InterPro"/>
</dbReference>
<evidence type="ECO:0000256" key="14">
    <source>
        <dbReference type="ARBA" id="ARBA00030174"/>
    </source>
</evidence>
<evidence type="ECO:0000256" key="21">
    <source>
        <dbReference type="PIRSR" id="PIRSR038455-2"/>
    </source>
</evidence>
<dbReference type="InterPro" id="IPR036909">
    <property type="entry name" value="Cyt_c-like_dom_sf"/>
</dbReference>
<feature type="domain" description="Cytochrome c" evidence="24">
    <location>
        <begin position="150"/>
        <end position="242"/>
    </location>
</feature>
<feature type="domain" description="Cytochrome c" evidence="24">
    <location>
        <begin position="63"/>
        <end position="136"/>
    </location>
</feature>
<evidence type="ECO:0000256" key="17">
    <source>
        <dbReference type="ARBA" id="ARBA00032318"/>
    </source>
</evidence>
<evidence type="ECO:0000256" key="5">
    <source>
        <dbReference type="ARBA" id="ARBA00022448"/>
    </source>
</evidence>
<dbReference type="GO" id="GO:0046872">
    <property type="term" value="F:metal ion binding"/>
    <property type="evidence" value="ECO:0007669"/>
    <property type="project" value="UniProtKB-KW"/>
</dbReference>
<keyword evidence="10" id="KW-0574">Periplasm</keyword>
<evidence type="ECO:0000256" key="3">
    <source>
        <dbReference type="ARBA" id="ARBA00012408"/>
    </source>
</evidence>
<evidence type="ECO:0000256" key="7">
    <source>
        <dbReference type="ARBA" id="ARBA00022679"/>
    </source>
</evidence>
<keyword evidence="12 22" id="KW-0408">Iron</keyword>
<comment type="catalytic activity">
    <reaction evidence="19">
        <text>S-sulfanyl-L-cysteinyl-[SoxY protein] + thiosulfate + 2 Fe(III)-[cytochrome c] = S-(2-sulfodisulfanyl)-L-cysteinyl-[SoxY protein] + 2 Fe(II)-[cytochrome c] + 2 H(+)</text>
        <dbReference type="Rhea" id="RHEA:51224"/>
        <dbReference type="Rhea" id="RHEA-COMP:10350"/>
        <dbReference type="Rhea" id="RHEA-COMP:14399"/>
        <dbReference type="Rhea" id="RHEA-COMP:14689"/>
        <dbReference type="Rhea" id="RHEA-COMP:14690"/>
        <dbReference type="ChEBI" id="CHEBI:15378"/>
        <dbReference type="ChEBI" id="CHEBI:29033"/>
        <dbReference type="ChEBI" id="CHEBI:29034"/>
        <dbReference type="ChEBI" id="CHEBI:33542"/>
        <dbReference type="ChEBI" id="CHEBI:61963"/>
        <dbReference type="ChEBI" id="CHEBI:140664"/>
        <dbReference type="EC" id="2.8.5.2"/>
    </reaction>
</comment>
<dbReference type="GO" id="GO:0016669">
    <property type="term" value="F:oxidoreductase activity, acting on a sulfur group of donors, cytochrome as acceptor"/>
    <property type="evidence" value="ECO:0007669"/>
    <property type="project" value="InterPro"/>
</dbReference>
<evidence type="ECO:0000256" key="20">
    <source>
        <dbReference type="PIRSR" id="PIRSR038455-1"/>
    </source>
</evidence>
<keyword evidence="7" id="KW-0808">Transferase</keyword>
<dbReference type="AlphaFoldDB" id="A0A9X1LA83"/>
<evidence type="ECO:0000313" key="25">
    <source>
        <dbReference type="EMBL" id="MCB4821137.1"/>
    </source>
</evidence>
<dbReference type="GO" id="GO:0019417">
    <property type="term" value="P:sulfur oxidation"/>
    <property type="evidence" value="ECO:0007669"/>
    <property type="project" value="InterPro"/>
</dbReference>
<feature type="signal peptide" evidence="23">
    <location>
        <begin position="1"/>
        <end position="25"/>
    </location>
</feature>
<protein>
    <recommendedName>
        <fullName evidence="4">L-cysteine S-thiosulfotransferase subunit SoxA</fullName>
        <ecNumber evidence="3">2.8.5.2</ecNumber>
    </recommendedName>
    <alternativeName>
        <fullName evidence="16">Protein SoxA</fullName>
    </alternativeName>
    <alternativeName>
        <fullName evidence="17">SoxAX cytochrome complex subunit A</fullName>
    </alternativeName>
    <alternativeName>
        <fullName evidence="15">Sulfur oxidizing protein A</fullName>
    </alternativeName>
    <alternativeName>
        <fullName evidence="14">Thiosulfate-oxidizing multienzyme system protein SoxA</fullName>
    </alternativeName>
</protein>
<dbReference type="GO" id="GO:0070069">
    <property type="term" value="C:cytochrome complex"/>
    <property type="evidence" value="ECO:0007669"/>
    <property type="project" value="InterPro"/>
</dbReference>
<sequence>MNHPWTGPRLARVALLLAVAVFGPAAGPRSGFETMSPELRAMQQDDLANPGMLHVAEGEAQFQQQGCTACHSAEAMQGVAARYPAFDAARDGPIDLAGRIAQCREERQGRAPLPREGKEMLALSVFVAHQSRGLPLTPNPDPRMEFVRRQGEALFRERRGQLNLSCGQCHDDNAGRRLAGSLIPEGHANGYPLYRLEWQGLGSLQRRLRNCMVGVRSEPFAPGAAEYIALEAFLAERARGLVVETPAVRP</sequence>
<proteinExistence type="inferred from homology"/>
<evidence type="ECO:0000256" key="19">
    <source>
        <dbReference type="ARBA" id="ARBA00048423"/>
    </source>
</evidence>
<evidence type="ECO:0000256" key="4">
    <source>
        <dbReference type="ARBA" id="ARBA00019364"/>
    </source>
</evidence>
<evidence type="ECO:0000256" key="18">
    <source>
        <dbReference type="ARBA" id="ARBA00048077"/>
    </source>
</evidence>
<evidence type="ECO:0000256" key="22">
    <source>
        <dbReference type="PIRSR" id="PIRSR038455-3"/>
    </source>
</evidence>
<dbReference type="InterPro" id="IPR025710">
    <property type="entry name" value="SoxA"/>
</dbReference>
<keyword evidence="6 21" id="KW-0349">Heme</keyword>
<evidence type="ECO:0000256" key="8">
    <source>
        <dbReference type="ARBA" id="ARBA00022723"/>
    </source>
</evidence>
<keyword evidence="26" id="KW-1185">Reference proteome</keyword>
<evidence type="ECO:0000259" key="24">
    <source>
        <dbReference type="Pfam" id="PF21342"/>
    </source>
</evidence>
<feature type="binding site" description="axial binding residue" evidence="22">
    <location>
        <position position="211"/>
    </location>
    <ligand>
        <name>heme c</name>
        <dbReference type="ChEBI" id="CHEBI:61717"/>
        <label>2</label>
    </ligand>
    <ligandPart>
        <name>Fe</name>
        <dbReference type="ChEBI" id="CHEBI:18248"/>
    </ligandPart>
</feature>
<evidence type="ECO:0000256" key="9">
    <source>
        <dbReference type="ARBA" id="ARBA00022729"/>
    </source>
</evidence>
<keyword evidence="8 22" id="KW-0479">Metal-binding</keyword>
<dbReference type="Gene3D" id="1.10.760.10">
    <property type="entry name" value="Cytochrome c-like domain"/>
    <property type="match status" value="2"/>
</dbReference>
<evidence type="ECO:0000256" key="2">
    <source>
        <dbReference type="ARBA" id="ARBA00011530"/>
    </source>
</evidence>
<dbReference type="GO" id="GO:0042597">
    <property type="term" value="C:periplasmic space"/>
    <property type="evidence" value="ECO:0007669"/>
    <property type="project" value="UniProtKB-SubCell"/>
</dbReference>
<dbReference type="EC" id="2.8.5.2" evidence="3"/>
<dbReference type="PIRSF" id="PIRSF038455">
    <property type="entry name" value="SoxA"/>
    <property type="match status" value="1"/>
</dbReference>
<evidence type="ECO:0000256" key="13">
    <source>
        <dbReference type="ARBA" id="ARBA00025746"/>
    </source>
</evidence>
<keyword evidence="9 23" id="KW-0732">Signal</keyword>
<keyword evidence="5" id="KW-0813">Transport</keyword>
<accession>A0A9X1LA83</accession>
<feature type="binding site" description="covalent" evidence="21">
    <location>
        <position position="166"/>
    </location>
    <ligand>
        <name>heme c</name>
        <dbReference type="ChEBI" id="CHEBI:61717"/>
        <label>2</label>
    </ligand>
</feature>
<keyword evidence="11" id="KW-0249">Electron transport</keyword>
<dbReference type="GO" id="GO:0016740">
    <property type="term" value="F:transferase activity"/>
    <property type="evidence" value="ECO:0007669"/>
    <property type="project" value="UniProtKB-KW"/>
</dbReference>
<organism evidence="25 26">
    <name type="scientific">Roseicella aerolata</name>
    <dbReference type="NCBI Taxonomy" id="2883479"/>
    <lineage>
        <taxon>Bacteria</taxon>
        <taxon>Pseudomonadati</taxon>
        <taxon>Pseudomonadota</taxon>
        <taxon>Alphaproteobacteria</taxon>
        <taxon>Acetobacterales</taxon>
        <taxon>Roseomonadaceae</taxon>
        <taxon>Roseicella</taxon>
    </lineage>
</organism>
<feature type="active site" description="Cysteine persulfide intermediate" evidence="20">
    <location>
        <position position="211"/>
    </location>
</feature>
<evidence type="ECO:0000313" key="26">
    <source>
        <dbReference type="Proteomes" id="UP001139311"/>
    </source>
</evidence>
<feature type="binding site" description="axial binding residue" evidence="22">
    <location>
        <position position="103"/>
    </location>
    <ligand>
        <name>heme c</name>
        <dbReference type="ChEBI" id="CHEBI:61717"/>
        <label>1</label>
    </ligand>
    <ligandPart>
        <name>Fe</name>
        <dbReference type="ChEBI" id="CHEBI:18248"/>
    </ligandPart>
</feature>
<comment type="cofactor">
    <cofactor evidence="21">
        <name>heme</name>
        <dbReference type="ChEBI" id="CHEBI:30413"/>
    </cofactor>
    <text evidence="21">Binds 2 heme groups per subunit.</text>
</comment>
<feature type="binding site" description="covalent" evidence="21">
    <location>
        <position position="169"/>
    </location>
    <ligand>
        <name>heme c</name>
        <dbReference type="ChEBI" id="CHEBI:61717"/>
        <label>2</label>
    </ligand>
</feature>
<dbReference type="EMBL" id="JAJAQI010000005">
    <property type="protein sequence ID" value="MCB4821137.1"/>
    <property type="molecule type" value="Genomic_DNA"/>
</dbReference>
<feature type="binding site" description="axial binding residue" evidence="22">
    <location>
        <position position="170"/>
    </location>
    <ligand>
        <name>heme c</name>
        <dbReference type="ChEBI" id="CHEBI:61717"/>
        <label>2</label>
    </ligand>
    <ligandPart>
        <name>Fe</name>
        <dbReference type="ChEBI" id="CHEBI:18248"/>
    </ligandPart>
</feature>
<evidence type="ECO:0000256" key="1">
    <source>
        <dbReference type="ARBA" id="ARBA00004418"/>
    </source>
</evidence>
<dbReference type="Proteomes" id="UP001139311">
    <property type="component" value="Unassembled WGS sequence"/>
</dbReference>
<comment type="caution">
    <text evidence="25">The sequence shown here is derived from an EMBL/GenBank/DDBJ whole genome shotgun (WGS) entry which is preliminary data.</text>
</comment>
<comment type="catalytic activity">
    <reaction evidence="18">
        <text>L-cysteinyl-[SoxY protein] + thiosulfate + 2 Fe(III)-[cytochrome c] = S-sulfosulfanyl-L-cysteinyl-[SoxY protein] + 2 Fe(II)-[cytochrome c] + 2 H(+)</text>
        <dbReference type="Rhea" id="RHEA:56720"/>
        <dbReference type="Rhea" id="RHEA-COMP:10350"/>
        <dbReference type="Rhea" id="RHEA-COMP:14328"/>
        <dbReference type="Rhea" id="RHEA-COMP:14399"/>
        <dbReference type="Rhea" id="RHEA-COMP:14691"/>
        <dbReference type="ChEBI" id="CHEBI:15378"/>
        <dbReference type="ChEBI" id="CHEBI:29033"/>
        <dbReference type="ChEBI" id="CHEBI:29034"/>
        <dbReference type="ChEBI" id="CHEBI:29950"/>
        <dbReference type="ChEBI" id="CHEBI:33542"/>
        <dbReference type="ChEBI" id="CHEBI:139321"/>
        <dbReference type="EC" id="2.8.5.2"/>
    </reaction>
</comment>
<comment type="similarity">
    <text evidence="13">Belongs to the SoxA family.</text>
</comment>
<reference evidence="25" key="1">
    <citation type="submission" date="2021-10" db="EMBL/GenBank/DDBJ databases">
        <title>Roseicella aerolatum sp. nov., isolated from aerosols of e-waste dismantling site.</title>
        <authorList>
            <person name="Qin T."/>
        </authorList>
    </citation>
    <scope>NUCLEOTIDE SEQUENCE</scope>
    <source>
        <strain evidence="25">GB24</strain>
    </source>
</reference>
<feature type="binding site" evidence="21">
    <location>
        <position position="207"/>
    </location>
    <ligand>
        <name>substrate</name>
    </ligand>
</feature>
<dbReference type="RefSeq" id="WP_226605434.1">
    <property type="nucleotide sequence ID" value="NZ_JAJAQI010000005.1"/>
</dbReference>
<evidence type="ECO:0000256" key="10">
    <source>
        <dbReference type="ARBA" id="ARBA00022764"/>
    </source>
</evidence>
<evidence type="ECO:0000256" key="11">
    <source>
        <dbReference type="ARBA" id="ARBA00022982"/>
    </source>
</evidence>
<dbReference type="Pfam" id="PF21342">
    <property type="entry name" value="SoxA-TsdA_cyt-c"/>
    <property type="match status" value="2"/>
</dbReference>
<comment type="subcellular location">
    <subcellularLocation>
        <location evidence="1">Periplasm</location>
    </subcellularLocation>
</comment>
<dbReference type="NCBIfam" id="TIGR04484">
    <property type="entry name" value="thiosulf_SoxA"/>
    <property type="match status" value="1"/>
</dbReference>
<feature type="binding site" description="covalent" evidence="21">
    <location>
        <position position="67"/>
    </location>
    <ligand>
        <name>heme c</name>
        <dbReference type="ChEBI" id="CHEBI:61717"/>
        <label>1</label>
    </ligand>
</feature>
<name>A0A9X1LA83_9PROT</name>
<comment type="subunit">
    <text evidence="2">Heterodimer of SoxA and SoxX.</text>
</comment>
<dbReference type="SUPFAM" id="SSF46626">
    <property type="entry name" value="Cytochrome c"/>
    <property type="match status" value="2"/>
</dbReference>
<dbReference type="InterPro" id="IPR009056">
    <property type="entry name" value="Cyt_c-like_dom"/>
</dbReference>
<feature type="binding site" description="axial binding residue" evidence="22">
    <location>
        <position position="71"/>
    </location>
    <ligand>
        <name>heme c</name>
        <dbReference type="ChEBI" id="CHEBI:61717"/>
        <label>1</label>
    </ligand>
    <ligandPart>
        <name>Fe</name>
        <dbReference type="ChEBI" id="CHEBI:18248"/>
    </ligandPart>
</feature>
<evidence type="ECO:0000256" key="16">
    <source>
        <dbReference type="ARBA" id="ARBA00032236"/>
    </source>
</evidence>
<evidence type="ECO:0000256" key="15">
    <source>
        <dbReference type="ARBA" id="ARBA00030833"/>
    </source>
</evidence>
<gene>
    <name evidence="25" type="primary">soxA</name>
    <name evidence="25" type="ORF">LHA35_05245</name>
</gene>
<dbReference type="GO" id="GO:0020037">
    <property type="term" value="F:heme binding"/>
    <property type="evidence" value="ECO:0007669"/>
    <property type="project" value="InterPro"/>
</dbReference>
<feature type="chain" id="PRO_5040807319" description="L-cysteine S-thiosulfotransferase subunit SoxA" evidence="23">
    <location>
        <begin position="26"/>
        <end position="250"/>
    </location>
</feature>
<evidence type="ECO:0000256" key="12">
    <source>
        <dbReference type="ARBA" id="ARBA00023004"/>
    </source>
</evidence>
<evidence type="ECO:0000256" key="23">
    <source>
        <dbReference type="SAM" id="SignalP"/>
    </source>
</evidence>
<evidence type="ECO:0000256" key="6">
    <source>
        <dbReference type="ARBA" id="ARBA00022617"/>
    </source>
</evidence>